<gene>
    <name evidence="1" type="ORF">OB236_09735</name>
</gene>
<dbReference type="RefSeq" id="WP_262683800.1">
    <property type="nucleotide sequence ID" value="NZ_JAOQIO010000023.1"/>
</dbReference>
<proteinExistence type="predicted"/>
<name>A0ABT2UCQ3_9BACL</name>
<sequence length="99" mass="11611">MEDWPEWLVEGLNKRFDELSLTVEQQEHIAPLVEKSSKLLSDLKSQMDDSAQGILLEWEDAVQYQQSAEKEWLYLRGVKDGMGMIKEIKLLLKENQLEF</sequence>
<comment type="caution">
    <text evidence="1">The sequence shown here is derived from an EMBL/GenBank/DDBJ whole genome shotgun (WGS) entry which is preliminary data.</text>
</comment>
<reference evidence="1 2" key="1">
    <citation type="submission" date="2022-09" db="EMBL/GenBank/DDBJ databases">
        <authorList>
            <person name="Han X.L."/>
            <person name="Wang Q."/>
            <person name="Lu T."/>
        </authorList>
    </citation>
    <scope>NUCLEOTIDE SEQUENCE [LARGE SCALE GENOMIC DNA]</scope>
    <source>
        <strain evidence="1 2">WQ 127069</strain>
    </source>
</reference>
<keyword evidence="2" id="KW-1185">Reference proteome</keyword>
<evidence type="ECO:0000313" key="1">
    <source>
        <dbReference type="EMBL" id="MCU6792409.1"/>
    </source>
</evidence>
<dbReference type="Proteomes" id="UP001652445">
    <property type="component" value="Unassembled WGS sequence"/>
</dbReference>
<protein>
    <submittedName>
        <fullName evidence="1">Uncharacterized protein</fullName>
    </submittedName>
</protein>
<dbReference type="EMBL" id="JAOQIO010000023">
    <property type="protein sequence ID" value="MCU6792409.1"/>
    <property type="molecule type" value="Genomic_DNA"/>
</dbReference>
<organism evidence="1 2">
    <name type="scientific">Paenibacillus baimaensis</name>
    <dbReference type="NCBI Taxonomy" id="2982185"/>
    <lineage>
        <taxon>Bacteria</taxon>
        <taxon>Bacillati</taxon>
        <taxon>Bacillota</taxon>
        <taxon>Bacilli</taxon>
        <taxon>Bacillales</taxon>
        <taxon>Paenibacillaceae</taxon>
        <taxon>Paenibacillus</taxon>
    </lineage>
</organism>
<accession>A0ABT2UCQ3</accession>
<evidence type="ECO:0000313" key="2">
    <source>
        <dbReference type="Proteomes" id="UP001652445"/>
    </source>
</evidence>